<evidence type="ECO:0000256" key="5">
    <source>
        <dbReference type="ARBA" id="ARBA00023002"/>
    </source>
</evidence>
<dbReference type="GO" id="GO:0070483">
    <property type="term" value="P:detection of hypoxia"/>
    <property type="evidence" value="ECO:0007669"/>
    <property type="project" value="UniProtKB-ARBA"/>
</dbReference>
<dbReference type="Gene3D" id="2.60.120.10">
    <property type="entry name" value="Jelly Rolls"/>
    <property type="match status" value="1"/>
</dbReference>
<evidence type="ECO:0000256" key="7">
    <source>
        <dbReference type="ARBA" id="ARBA00024284"/>
    </source>
</evidence>
<evidence type="ECO:0000256" key="6">
    <source>
        <dbReference type="ARBA" id="ARBA00023004"/>
    </source>
</evidence>
<dbReference type="PANTHER" id="PTHR47673:SF1">
    <property type="entry name" value="ARM REPEAT SUPERFAMILY PROTEIN"/>
    <property type="match status" value="1"/>
</dbReference>
<evidence type="ECO:0000256" key="2">
    <source>
        <dbReference type="ARBA" id="ARBA00006622"/>
    </source>
</evidence>
<dbReference type="EMBL" id="CP097510">
    <property type="protein sequence ID" value="URE23727.1"/>
    <property type="molecule type" value="Genomic_DNA"/>
</dbReference>
<keyword evidence="5" id="KW-0560">Oxidoreductase</keyword>
<dbReference type="Proteomes" id="UP001055439">
    <property type="component" value="Chromosome 8"/>
</dbReference>
<dbReference type="GO" id="GO:0017172">
    <property type="term" value="F:cysteine dioxygenase activity"/>
    <property type="evidence" value="ECO:0007669"/>
    <property type="project" value="UniProtKB-EC"/>
</dbReference>
<feature type="compositionally biased region" description="Basic and acidic residues" evidence="8">
    <location>
        <begin position="1"/>
        <end position="15"/>
    </location>
</feature>
<dbReference type="PANTHER" id="PTHR47673">
    <property type="entry name" value="ARM REPEAT SUPERFAMILY PROTEIN"/>
    <property type="match status" value="1"/>
</dbReference>
<dbReference type="SUPFAM" id="SSF51182">
    <property type="entry name" value="RmlC-like cupins"/>
    <property type="match status" value="1"/>
</dbReference>
<reference evidence="9" key="1">
    <citation type="submission" date="2022-05" db="EMBL/GenBank/DDBJ databases">
        <title>The Musa troglodytarum L. genome provides insights into the mechanism of non-climacteric behaviour and enrichment of carotenoids.</title>
        <authorList>
            <person name="Wang J."/>
        </authorList>
    </citation>
    <scope>NUCLEOTIDE SEQUENCE</scope>
    <source>
        <tissue evidence="9">Leaf</tissue>
    </source>
</reference>
<dbReference type="AlphaFoldDB" id="A0A9E7H559"/>
<dbReference type="InterPro" id="IPR012864">
    <property type="entry name" value="PCO/ADO"/>
</dbReference>
<dbReference type="InterPro" id="IPR011989">
    <property type="entry name" value="ARM-like"/>
</dbReference>
<keyword evidence="10" id="KW-1185">Reference proteome</keyword>
<comment type="catalytic activity">
    <reaction evidence="7">
        <text>L-cysteine + O2 = 3-sulfino-L-alanine + H(+)</text>
        <dbReference type="Rhea" id="RHEA:20441"/>
        <dbReference type="ChEBI" id="CHEBI:15378"/>
        <dbReference type="ChEBI" id="CHEBI:15379"/>
        <dbReference type="ChEBI" id="CHEBI:35235"/>
        <dbReference type="ChEBI" id="CHEBI:61085"/>
        <dbReference type="EC" id="1.13.11.20"/>
    </reaction>
    <physiologicalReaction direction="left-to-right" evidence="7">
        <dbReference type="Rhea" id="RHEA:20442"/>
    </physiologicalReaction>
</comment>
<dbReference type="InterPro" id="IPR011051">
    <property type="entry name" value="RmlC_Cupin_sf"/>
</dbReference>
<evidence type="ECO:0000313" key="10">
    <source>
        <dbReference type="Proteomes" id="UP001055439"/>
    </source>
</evidence>
<proteinExistence type="inferred from homology"/>
<name>A0A9E7H559_9LILI</name>
<dbReference type="InterPro" id="IPR016024">
    <property type="entry name" value="ARM-type_fold"/>
</dbReference>
<feature type="region of interest" description="Disordered" evidence="8">
    <location>
        <begin position="1"/>
        <end position="35"/>
    </location>
</feature>
<evidence type="ECO:0000256" key="1">
    <source>
        <dbReference type="ARBA" id="ARBA00001954"/>
    </source>
</evidence>
<dbReference type="Pfam" id="PF07847">
    <property type="entry name" value="PCO_ADO"/>
    <property type="match status" value="1"/>
</dbReference>
<dbReference type="Gene3D" id="1.25.10.10">
    <property type="entry name" value="Leucine-rich Repeat Variant"/>
    <property type="match status" value="1"/>
</dbReference>
<keyword evidence="6" id="KW-0408">Iron</keyword>
<evidence type="ECO:0000256" key="4">
    <source>
        <dbReference type="ARBA" id="ARBA00022723"/>
    </source>
</evidence>
<comment type="similarity">
    <text evidence="2">Belongs to the cysteine dioxygenase family.</text>
</comment>
<evidence type="ECO:0000256" key="8">
    <source>
        <dbReference type="SAM" id="MobiDB-lite"/>
    </source>
</evidence>
<evidence type="ECO:0000313" key="9">
    <source>
        <dbReference type="EMBL" id="URE23727.1"/>
    </source>
</evidence>
<gene>
    <name evidence="9" type="ORF">MUK42_17272</name>
</gene>
<sequence length="676" mass="75530">MKVEATNEYEGEKKPAGAKRKGEKLARKRGCSRGTRRRVQAASTAIQRLYVTCKTVFKDPKTVPETANVEMLQRLLDEMRPEDLGLSTDALFRVKSSSKGTPKITYAMIYKCDNFSISIFFLPPRAIIPLHNHPGMTVFSKLLAGSVHIKSYDWLDPVRLAKLVVDSDFTAPCDTSILYPTTGGNIHTFTAITACAVLDVQGPPYSKEEDRDITYYQDYPYSTYPNGATDQNVEKDTSLGWLEEIDIWKDLKMNVIEYLGPQPKAHHESISRMRLRILSLSLARYGSISRSRLRIFLSCTGAVFVTVVACAALRDDSTWIDGVTWHAITPSHHFLSSPSRSLAMVGKTSLGQGKLRPKMRIVYILSNSEHLAPGTVDVSDGSCEEWAADTSAGDNLPSRSKGKINKPRGNDRSVVVSKIMRRFPPRALRHRGRWGFFPSPERALPRDGSVHPGMPPPSNARLPYDGSSTAEIVRVGGSRFFGPSLPDFRQMLMSSGKHTVRESFLRRFSTINERDDMSLEEEAERKAGWLLKLFFVGTAALVAFEFFPYMGETLLQQSISLLHVKDPLFKRMGASRLARYAVDDKRRMKVVEMGGAQDLLNMLKTAKDDKTRKQALKTLVALSHSDEAAEALHQADAIAIVSSTPNSVEYAEVEAYKSSLLKRFQELKHEIPSEIS</sequence>
<protein>
    <recommendedName>
        <fullName evidence="3">cysteine dioxygenase</fullName>
        <ecNumber evidence="3">1.13.11.20</ecNumber>
    </recommendedName>
</protein>
<comment type="cofactor">
    <cofactor evidence="1">
        <name>Fe(2+)</name>
        <dbReference type="ChEBI" id="CHEBI:29033"/>
    </cofactor>
</comment>
<keyword evidence="4" id="KW-0479">Metal-binding</keyword>
<dbReference type="EC" id="1.13.11.20" evidence="3"/>
<dbReference type="SUPFAM" id="SSF48371">
    <property type="entry name" value="ARM repeat"/>
    <property type="match status" value="1"/>
</dbReference>
<feature type="compositionally biased region" description="Basic residues" evidence="8">
    <location>
        <begin position="16"/>
        <end position="35"/>
    </location>
</feature>
<dbReference type="GO" id="GO:0046872">
    <property type="term" value="F:metal ion binding"/>
    <property type="evidence" value="ECO:0007669"/>
    <property type="project" value="UniProtKB-KW"/>
</dbReference>
<feature type="region of interest" description="Disordered" evidence="8">
    <location>
        <begin position="389"/>
        <end position="410"/>
    </location>
</feature>
<dbReference type="InterPro" id="IPR014710">
    <property type="entry name" value="RmlC-like_jellyroll"/>
</dbReference>
<dbReference type="OrthoDB" id="2017266at2759"/>
<evidence type="ECO:0000256" key="3">
    <source>
        <dbReference type="ARBA" id="ARBA00013133"/>
    </source>
</evidence>
<dbReference type="CDD" id="cd20289">
    <property type="entry name" value="cupin_ADO"/>
    <property type="match status" value="1"/>
</dbReference>
<accession>A0A9E7H559</accession>
<organism evidence="9 10">
    <name type="scientific">Musa troglodytarum</name>
    <name type="common">fe'i banana</name>
    <dbReference type="NCBI Taxonomy" id="320322"/>
    <lineage>
        <taxon>Eukaryota</taxon>
        <taxon>Viridiplantae</taxon>
        <taxon>Streptophyta</taxon>
        <taxon>Embryophyta</taxon>
        <taxon>Tracheophyta</taxon>
        <taxon>Spermatophyta</taxon>
        <taxon>Magnoliopsida</taxon>
        <taxon>Liliopsida</taxon>
        <taxon>Zingiberales</taxon>
        <taxon>Musaceae</taxon>
        <taxon>Musa</taxon>
    </lineage>
</organism>